<proteinExistence type="predicted"/>
<dbReference type="CTD" id="24594540"/>
<sequence length="163" mass="18162">MSLDSDSDDTNQQQRIGLEAYIAAIYGQHEILDKLLDEFDLDQVTLYSDELTGMMPIHAAAAWGNPKCLEVLVRYGCNVNQLDSMNCSPVHHAARNGHSETVEWLMKNGASLVELNLFGQKPADLALANNFPDLADVIRREAKKQLKELESKTLHPSDSIELL</sequence>
<dbReference type="EMBL" id="AMPZ03000006">
    <property type="protein sequence ID" value="KAH9580979.1"/>
    <property type="molecule type" value="Genomic_DNA"/>
</dbReference>
<dbReference type="RefSeq" id="XP_035586237.2">
    <property type="nucleotide sequence ID" value="XM_035730300.2"/>
</dbReference>
<dbReference type="InterPro" id="IPR002110">
    <property type="entry name" value="Ankyrin_rpt"/>
</dbReference>
<evidence type="ECO:0000256" key="1">
    <source>
        <dbReference type="ARBA" id="ARBA00022737"/>
    </source>
</evidence>
<dbReference type="SMART" id="SM00248">
    <property type="entry name" value="ANK"/>
    <property type="match status" value="2"/>
</dbReference>
<dbReference type="AlphaFoldDB" id="A0A922IK12"/>
<dbReference type="InterPro" id="IPR050776">
    <property type="entry name" value="Ank_Repeat/CDKN_Inhibitor"/>
</dbReference>
<dbReference type="Proteomes" id="UP000471633">
    <property type="component" value="Unassembled WGS sequence"/>
</dbReference>
<keyword evidence="1" id="KW-0677">Repeat</keyword>
<dbReference type="Gene3D" id="1.25.40.20">
    <property type="entry name" value="Ankyrin repeat-containing domain"/>
    <property type="match status" value="1"/>
</dbReference>
<comment type="caution">
    <text evidence="4">The sequence shown here is derived from an EMBL/GenBank/DDBJ whole genome shotgun (WGS) entry which is preliminary data.</text>
</comment>
<dbReference type="KEGG" id="shx:MS3_00008251"/>
<name>A0A922IK12_SCHHA</name>
<dbReference type="SUPFAM" id="SSF48403">
    <property type="entry name" value="Ankyrin repeat"/>
    <property type="match status" value="1"/>
</dbReference>
<dbReference type="Pfam" id="PF12796">
    <property type="entry name" value="Ank_2"/>
    <property type="match status" value="1"/>
</dbReference>
<keyword evidence="5" id="KW-1185">Reference proteome</keyword>
<dbReference type="PROSITE" id="PS50297">
    <property type="entry name" value="ANK_REP_REGION"/>
    <property type="match status" value="2"/>
</dbReference>
<reference evidence="4" key="3">
    <citation type="submission" date="2021-06" db="EMBL/GenBank/DDBJ databases">
        <title>Chromosome-level genome assembly for S. haematobium.</title>
        <authorList>
            <person name="Stroehlein A.J."/>
        </authorList>
    </citation>
    <scope>NUCLEOTIDE SEQUENCE</scope>
</reference>
<dbReference type="GeneID" id="24594540"/>
<reference evidence="4" key="4">
    <citation type="journal article" date="2022" name="PLoS Pathog.">
        <title>Chromosome-level genome of Schistosoma haematobium underpins genome-wide explorations of molecular variation.</title>
        <authorList>
            <person name="Stroehlein A.J."/>
            <person name="Korhonen P.K."/>
            <person name="Lee V.V."/>
            <person name="Ralph S.A."/>
            <person name="Mentink-Kane M."/>
            <person name="You H."/>
            <person name="McManus D.P."/>
            <person name="Tchuente L.T."/>
            <person name="Stothard J.R."/>
            <person name="Kaur P."/>
            <person name="Dudchenko O."/>
            <person name="Aiden E.L."/>
            <person name="Yang B."/>
            <person name="Yang H."/>
            <person name="Emery A.M."/>
            <person name="Webster B.L."/>
            <person name="Brindley P.J."/>
            <person name="Rollinson D."/>
            <person name="Chang B.C.H."/>
            <person name="Gasser R.B."/>
            <person name="Young N.D."/>
        </authorList>
    </citation>
    <scope>NUCLEOTIDE SEQUENCE</scope>
</reference>
<feature type="repeat" description="ANK" evidence="3">
    <location>
        <begin position="52"/>
        <end position="84"/>
    </location>
</feature>
<keyword evidence="2 3" id="KW-0040">ANK repeat</keyword>
<feature type="repeat" description="ANK" evidence="3">
    <location>
        <begin position="85"/>
        <end position="117"/>
    </location>
</feature>
<gene>
    <name evidence="4" type="ORF">MS3_00008251</name>
</gene>
<evidence type="ECO:0000256" key="3">
    <source>
        <dbReference type="PROSITE-ProRule" id="PRU00023"/>
    </source>
</evidence>
<evidence type="ECO:0000313" key="4">
    <source>
        <dbReference type="EMBL" id="KAH9580979.1"/>
    </source>
</evidence>
<dbReference type="InterPro" id="IPR036770">
    <property type="entry name" value="Ankyrin_rpt-contain_sf"/>
</dbReference>
<organism evidence="4 5">
    <name type="scientific">Schistosoma haematobium</name>
    <name type="common">Blood fluke</name>
    <dbReference type="NCBI Taxonomy" id="6185"/>
    <lineage>
        <taxon>Eukaryota</taxon>
        <taxon>Metazoa</taxon>
        <taxon>Spiralia</taxon>
        <taxon>Lophotrochozoa</taxon>
        <taxon>Platyhelminthes</taxon>
        <taxon>Trematoda</taxon>
        <taxon>Digenea</taxon>
        <taxon>Strigeidida</taxon>
        <taxon>Schistosomatoidea</taxon>
        <taxon>Schistosomatidae</taxon>
        <taxon>Schistosoma</taxon>
    </lineage>
</organism>
<reference evidence="4" key="1">
    <citation type="journal article" date="2012" name="Nat. Genet.">
        <title>Whole-genome sequence of Schistosoma haematobium.</title>
        <authorList>
            <person name="Young N.D."/>
            <person name="Jex A.R."/>
            <person name="Li B."/>
            <person name="Liu S."/>
            <person name="Yang L."/>
            <person name="Xiong Z."/>
            <person name="Li Y."/>
            <person name="Cantacessi C."/>
            <person name="Hall R.S."/>
            <person name="Xu X."/>
            <person name="Chen F."/>
            <person name="Wu X."/>
            <person name="Zerlotini A."/>
            <person name="Oliveira G."/>
            <person name="Hofmann A."/>
            <person name="Zhang G."/>
            <person name="Fang X."/>
            <person name="Kang Y."/>
            <person name="Campbell B.E."/>
            <person name="Loukas A."/>
            <person name="Ranganathan S."/>
            <person name="Rollinson D."/>
            <person name="Rinaldi G."/>
            <person name="Brindley P.J."/>
            <person name="Yang H."/>
            <person name="Wang J."/>
            <person name="Wang J."/>
            <person name="Gasser R.B."/>
        </authorList>
    </citation>
    <scope>NUCLEOTIDE SEQUENCE</scope>
</reference>
<evidence type="ECO:0000256" key="2">
    <source>
        <dbReference type="ARBA" id="ARBA00023043"/>
    </source>
</evidence>
<evidence type="ECO:0000313" key="5">
    <source>
        <dbReference type="Proteomes" id="UP000471633"/>
    </source>
</evidence>
<accession>A0A922IK12</accession>
<dbReference type="PANTHER" id="PTHR24201">
    <property type="entry name" value="ANK_REP_REGION DOMAIN-CONTAINING PROTEIN"/>
    <property type="match status" value="1"/>
</dbReference>
<dbReference type="PROSITE" id="PS50088">
    <property type="entry name" value="ANK_REPEAT"/>
    <property type="match status" value="2"/>
</dbReference>
<reference evidence="4" key="2">
    <citation type="journal article" date="2019" name="Gigascience">
        <title>High-quality Schistosoma haematobium genome achieved by single-molecule and long-range sequencing.</title>
        <authorList>
            <person name="Stroehlein A.J."/>
            <person name="Korhonen P.K."/>
            <person name="Chong T.M."/>
            <person name="Lim Y.L."/>
            <person name="Chan K.G."/>
            <person name="Webster B."/>
            <person name="Rollinson D."/>
            <person name="Brindley P.J."/>
            <person name="Gasser R.B."/>
            <person name="Young N.D."/>
        </authorList>
    </citation>
    <scope>NUCLEOTIDE SEQUENCE</scope>
</reference>
<protein>
    <submittedName>
        <fullName evidence="4">Uncharacterized protein</fullName>
    </submittedName>
</protein>